<dbReference type="Pfam" id="PF01909">
    <property type="entry name" value="NTP_transf_2"/>
    <property type="match status" value="1"/>
</dbReference>
<evidence type="ECO:0000313" key="12">
    <source>
        <dbReference type="Proteomes" id="UP000614200"/>
    </source>
</evidence>
<comment type="similarity">
    <text evidence="9">Belongs to the MntA antitoxin family.</text>
</comment>
<evidence type="ECO:0000256" key="9">
    <source>
        <dbReference type="ARBA" id="ARBA00038276"/>
    </source>
</evidence>
<dbReference type="CDD" id="cd05403">
    <property type="entry name" value="NT_KNTase_like"/>
    <property type="match status" value="1"/>
</dbReference>
<keyword evidence="8" id="KW-0460">Magnesium</keyword>
<comment type="caution">
    <text evidence="11">The sequence shown here is derived from an EMBL/GenBank/DDBJ whole genome shotgun (WGS) entry which is preliminary data.</text>
</comment>
<dbReference type="InterPro" id="IPR043519">
    <property type="entry name" value="NT_sf"/>
</dbReference>
<keyword evidence="2" id="KW-1277">Toxin-antitoxin system</keyword>
<protein>
    <submittedName>
        <fullName evidence="11">Nucleotidyltransferase domain-containing protein</fullName>
    </submittedName>
</protein>
<dbReference type="Proteomes" id="UP000614200">
    <property type="component" value="Unassembled WGS sequence"/>
</dbReference>
<keyword evidence="7" id="KW-0067">ATP-binding</keyword>
<evidence type="ECO:0000313" key="11">
    <source>
        <dbReference type="EMBL" id="MBF4693966.1"/>
    </source>
</evidence>
<name>A0ABR9ZUE0_9FIRM</name>
<proteinExistence type="inferred from homology"/>
<feature type="domain" description="Polymerase nucleotidyl transferase" evidence="10">
    <location>
        <begin position="12"/>
        <end position="85"/>
    </location>
</feature>
<evidence type="ECO:0000259" key="10">
    <source>
        <dbReference type="Pfam" id="PF01909"/>
    </source>
</evidence>
<evidence type="ECO:0000256" key="1">
    <source>
        <dbReference type="ARBA" id="ARBA00001946"/>
    </source>
</evidence>
<evidence type="ECO:0000256" key="3">
    <source>
        <dbReference type="ARBA" id="ARBA00022679"/>
    </source>
</evidence>
<dbReference type="InterPro" id="IPR052038">
    <property type="entry name" value="Type-VII_TA_antitoxin"/>
</dbReference>
<gene>
    <name evidence="11" type="ORF">ISU02_12670</name>
</gene>
<accession>A0ABR9ZUE0</accession>
<keyword evidence="12" id="KW-1185">Reference proteome</keyword>
<evidence type="ECO:0000256" key="6">
    <source>
        <dbReference type="ARBA" id="ARBA00022741"/>
    </source>
</evidence>
<dbReference type="EMBL" id="JADKNH010000007">
    <property type="protein sequence ID" value="MBF4693966.1"/>
    <property type="molecule type" value="Genomic_DNA"/>
</dbReference>
<evidence type="ECO:0000256" key="4">
    <source>
        <dbReference type="ARBA" id="ARBA00022695"/>
    </source>
</evidence>
<dbReference type="SUPFAM" id="SSF81301">
    <property type="entry name" value="Nucleotidyltransferase"/>
    <property type="match status" value="1"/>
</dbReference>
<dbReference type="Gene3D" id="3.30.460.10">
    <property type="entry name" value="Beta Polymerase, domain 2"/>
    <property type="match status" value="1"/>
</dbReference>
<reference evidence="11 12" key="1">
    <citation type="submission" date="2020-11" db="EMBL/GenBank/DDBJ databases">
        <title>Fusibacter basophilias sp. nov.</title>
        <authorList>
            <person name="Qiu D."/>
        </authorList>
    </citation>
    <scope>NUCLEOTIDE SEQUENCE [LARGE SCALE GENOMIC DNA]</scope>
    <source>
        <strain evidence="11 12">Q10-2</strain>
    </source>
</reference>
<keyword evidence="6" id="KW-0547">Nucleotide-binding</keyword>
<keyword evidence="4" id="KW-0548">Nucleotidyltransferase</keyword>
<dbReference type="RefSeq" id="WP_194702203.1">
    <property type="nucleotide sequence ID" value="NZ_JADKNH010000007.1"/>
</dbReference>
<organism evidence="11 12">
    <name type="scientific">Fusibacter ferrireducens</name>
    <dbReference type="NCBI Taxonomy" id="2785058"/>
    <lineage>
        <taxon>Bacteria</taxon>
        <taxon>Bacillati</taxon>
        <taxon>Bacillota</taxon>
        <taxon>Clostridia</taxon>
        <taxon>Eubacteriales</taxon>
        <taxon>Eubacteriales Family XII. Incertae Sedis</taxon>
        <taxon>Fusibacter</taxon>
    </lineage>
</organism>
<dbReference type="PANTHER" id="PTHR33571">
    <property type="entry name" value="SSL8005 PROTEIN"/>
    <property type="match status" value="1"/>
</dbReference>
<dbReference type="PANTHER" id="PTHR33571:SF12">
    <property type="entry name" value="BSL3053 PROTEIN"/>
    <property type="match status" value="1"/>
</dbReference>
<comment type="cofactor">
    <cofactor evidence="1">
        <name>Mg(2+)</name>
        <dbReference type="ChEBI" id="CHEBI:18420"/>
    </cofactor>
</comment>
<keyword evidence="3" id="KW-0808">Transferase</keyword>
<sequence length="96" mass="10889">MLLSEILEKKDEIHKIVQKNKGNQVKVFGSTVNGNATDQSDLDFLVKFRDDASLFDLVEIKLELEELFNKKVDVVSEDGLKDNEIGRNINRSALLI</sequence>
<evidence type="ECO:0000256" key="2">
    <source>
        <dbReference type="ARBA" id="ARBA00022649"/>
    </source>
</evidence>
<dbReference type="InterPro" id="IPR002934">
    <property type="entry name" value="Polymerase_NTP_transf_dom"/>
</dbReference>
<keyword evidence="5" id="KW-0479">Metal-binding</keyword>
<evidence type="ECO:0000256" key="5">
    <source>
        <dbReference type="ARBA" id="ARBA00022723"/>
    </source>
</evidence>
<evidence type="ECO:0000256" key="7">
    <source>
        <dbReference type="ARBA" id="ARBA00022840"/>
    </source>
</evidence>
<evidence type="ECO:0000256" key="8">
    <source>
        <dbReference type="ARBA" id="ARBA00022842"/>
    </source>
</evidence>